<comment type="caution">
    <text evidence="20">The sequence shown here is derived from an EMBL/GenBank/DDBJ whole genome shotgun (WGS) entry which is preliminary data.</text>
</comment>
<dbReference type="InterPro" id="IPR002429">
    <property type="entry name" value="CcO_II-like_C"/>
</dbReference>
<dbReference type="PANTHER" id="PTHR22888:SF9">
    <property type="entry name" value="CYTOCHROME C OXIDASE SUBUNIT 2"/>
    <property type="match status" value="1"/>
</dbReference>
<dbReference type="InterPro" id="IPR009056">
    <property type="entry name" value="Cyt_c-like_dom"/>
</dbReference>
<evidence type="ECO:0000256" key="15">
    <source>
        <dbReference type="ARBA" id="ARBA00047816"/>
    </source>
</evidence>
<evidence type="ECO:0000256" key="5">
    <source>
        <dbReference type="ARBA" id="ARBA00022448"/>
    </source>
</evidence>
<keyword evidence="10" id="KW-0249">Electron transport</keyword>
<comment type="similarity">
    <text evidence="3">Belongs to the cytochrome c oxidase subunit 2 family.</text>
</comment>
<dbReference type="CDD" id="cd13919">
    <property type="entry name" value="CuRO_HCO_II_like_5"/>
    <property type="match status" value="1"/>
</dbReference>
<keyword evidence="11 17" id="KW-1133">Transmembrane helix</keyword>
<reference evidence="20" key="1">
    <citation type="submission" date="2023-06" db="EMBL/GenBank/DDBJ databases">
        <authorList>
            <person name="Zhang S."/>
        </authorList>
    </citation>
    <scope>NUCLEOTIDE SEQUENCE</scope>
    <source>
        <strain evidence="20">SG2303</strain>
    </source>
</reference>
<dbReference type="Gene3D" id="2.60.40.420">
    <property type="entry name" value="Cupredoxins - blue copper proteins"/>
    <property type="match status" value="1"/>
</dbReference>
<sequence>MALAIALVLIVVAAVLFHVMSPWWLTPLASNWGQIDFTLAITIVITGVVFIIINLFVAYAVIRYRHHSGQRAAYQPENKKLESWLIGITTVGIVAMLAPGLLVYAKLINPPDNALVLEVVGQQWQWSFRFPGKDGQLGSSGVEHINAGNPFGLNPLDPRGQDDVLVQGNEVHLPLGRPVKVLLRSKDVLHDFYVQPFRARMNLVPGMVTHFWFTPTKVGRFEILCAQLCGVGHYNMRGMVVVEDEAAFQRWFASQPTFHQTMTTSAKTMGGEALVKQGAMLAQSQGCFACHSTDGSARVGPTWKGLYGKTETFSDETTAKVDEAYLHHFIRNPTAKVPKGYPPIMPKFDLSDQQLAALVAYIESLGKGKDAVAQK</sequence>
<keyword evidence="14 17" id="KW-0472">Membrane</keyword>
<dbReference type="InterPro" id="IPR045187">
    <property type="entry name" value="CcO_II"/>
</dbReference>
<dbReference type="PROSITE" id="PS00078">
    <property type="entry name" value="COX2"/>
    <property type="match status" value="1"/>
</dbReference>
<evidence type="ECO:0000256" key="3">
    <source>
        <dbReference type="ARBA" id="ARBA00007866"/>
    </source>
</evidence>
<keyword evidence="6 16" id="KW-0349">Heme</keyword>
<organism evidence="20 21">
    <name type="scientific">Crenobacter oryzisoli</name>
    <dbReference type="NCBI Taxonomy" id="3056844"/>
    <lineage>
        <taxon>Bacteria</taxon>
        <taxon>Pseudomonadati</taxon>
        <taxon>Pseudomonadota</taxon>
        <taxon>Betaproteobacteria</taxon>
        <taxon>Neisseriales</taxon>
        <taxon>Neisseriaceae</taxon>
        <taxon>Crenobacter</taxon>
    </lineage>
</organism>
<keyword evidence="7 17" id="KW-0812">Transmembrane</keyword>
<evidence type="ECO:0000256" key="16">
    <source>
        <dbReference type="PROSITE-ProRule" id="PRU00433"/>
    </source>
</evidence>
<dbReference type="InterPro" id="IPR001505">
    <property type="entry name" value="Copper_CuA"/>
</dbReference>
<keyword evidence="21" id="KW-1185">Reference proteome</keyword>
<dbReference type="InterPro" id="IPR036909">
    <property type="entry name" value="Cyt_c-like_dom_sf"/>
</dbReference>
<comment type="subcellular location">
    <subcellularLocation>
        <location evidence="2">Cell outer membrane</location>
        <topology evidence="2">Lipid-anchor</topology>
    </subcellularLocation>
    <subcellularLocation>
        <location evidence="1">Membrane</location>
        <topology evidence="1">Multi-pass membrane protein</topology>
    </subcellularLocation>
</comment>
<evidence type="ECO:0000256" key="1">
    <source>
        <dbReference type="ARBA" id="ARBA00004141"/>
    </source>
</evidence>
<dbReference type="SUPFAM" id="SSF46626">
    <property type="entry name" value="Cytochrome c"/>
    <property type="match status" value="1"/>
</dbReference>
<protein>
    <recommendedName>
        <fullName evidence="4">cytochrome-c oxidase</fullName>
        <ecNumber evidence="4">7.1.1.9</ecNumber>
    </recommendedName>
</protein>
<evidence type="ECO:0000313" key="20">
    <source>
        <dbReference type="EMBL" id="MDN0075228.1"/>
    </source>
</evidence>
<keyword evidence="12 16" id="KW-0408">Iron</keyword>
<dbReference type="Gene3D" id="1.10.287.90">
    <property type="match status" value="1"/>
</dbReference>
<proteinExistence type="inferred from homology"/>
<feature type="domain" description="Cytochrome oxidase subunit II copper A binding" evidence="18">
    <location>
        <begin position="112"/>
        <end position="254"/>
    </location>
</feature>
<evidence type="ECO:0000259" key="19">
    <source>
        <dbReference type="PROSITE" id="PS51007"/>
    </source>
</evidence>
<evidence type="ECO:0000256" key="2">
    <source>
        <dbReference type="ARBA" id="ARBA00004459"/>
    </source>
</evidence>
<keyword evidence="5" id="KW-0813">Transport</keyword>
<gene>
    <name evidence="20" type="ORF">QU481_10035</name>
</gene>
<feature type="domain" description="Cytochrome c" evidence="19">
    <location>
        <begin position="266"/>
        <end position="366"/>
    </location>
</feature>
<dbReference type="PROSITE" id="PS51007">
    <property type="entry name" value="CYTC"/>
    <property type="match status" value="1"/>
</dbReference>
<dbReference type="InterPro" id="IPR036257">
    <property type="entry name" value="Cyt_c_oxidase_su2_TM_sf"/>
</dbReference>
<keyword evidence="8 16" id="KW-0479">Metal-binding</keyword>
<evidence type="ECO:0000256" key="17">
    <source>
        <dbReference type="SAM" id="Phobius"/>
    </source>
</evidence>
<name>A0ABT7XN45_9NEIS</name>
<dbReference type="EC" id="7.1.1.9" evidence="4"/>
<evidence type="ECO:0000256" key="10">
    <source>
        <dbReference type="ARBA" id="ARBA00022982"/>
    </source>
</evidence>
<evidence type="ECO:0000256" key="14">
    <source>
        <dbReference type="ARBA" id="ARBA00023136"/>
    </source>
</evidence>
<evidence type="ECO:0000256" key="8">
    <source>
        <dbReference type="ARBA" id="ARBA00022723"/>
    </source>
</evidence>
<evidence type="ECO:0000256" key="6">
    <source>
        <dbReference type="ARBA" id="ARBA00022617"/>
    </source>
</evidence>
<dbReference type="RefSeq" id="WP_289829826.1">
    <property type="nucleotide sequence ID" value="NZ_JAUEDK010000015.1"/>
</dbReference>
<evidence type="ECO:0000256" key="7">
    <source>
        <dbReference type="ARBA" id="ARBA00022692"/>
    </source>
</evidence>
<dbReference type="EMBL" id="JAUEDK010000015">
    <property type="protein sequence ID" value="MDN0075228.1"/>
    <property type="molecule type" value="Genomic_DNA"/>
</dbReference>
<dbReference type="Proteomes" id="UP001168540">
    <property type="component" value="Unassembled WGS sequence"/>
</dbReference>
<dbReference type="Pfam" id="PF00034">
    <property type="entry name" value="Cytochrom_C"/>
    <property type="match status" value="1"/>
</dbReference>
<dbReference type="PANTHER" id="PTHR22888">
    <property type="entry name" value="CYTOCHROME C OXIDASE, SUBUNIT II"/>
    <property type="match status" value="1"/>
</dbReference>
<dbReference type="PROSITE" id="PS50857">
    <property type="entry name" value="COX2_CUA"/>
    <property type="match status" value="1"/>
</dbReference>
<evidence type="ECO:0000256" key="12">
    <source>
        <dbReference type="ARBA" id="ARBA00023004"/>
    </source>
</evidence>
<evidence type="ECO:0000256" key="4">
    <source>
        <dbReference type="ARBA" id="ARBA00012949"/>
    </source>
</evidence>
<keyword evidence="13" id="KW-0186">Copper</keyword>
<evidence type="ECO:0000256" key="13">
    <source>
        <dbReference type="ARBA" id="ARBA00023008"/>
    </source>
</evidence>
<evidence type="ECO:0000256" key="11">
    <source>
        <dbReference type="ARBA" id="ARBA00022989"/>
    </source>
</evidence>
<dbReference type="PRINTS" id="PR01166">
    <property type="entry name" value="CYCOXIDASEII"/>
</dbReference>
<keyword evidence="9" id="KW-1278">Translocase</keyword>
<evidence type="ECO:0000313" key="21">
    <source>
        <dbReference type="Proteomes" id="UP001168540"/>
    </source>
</evidence>
<accession>A0ABT7XN45</accession>
<dbReference type="InterPro" id="IPR008972">
    <property type="entry name" value="Cupredoxin"/>
</dbReference>
<evidence type="ECO:0000259" key="18">
    <source>
        <dbReference type="PROSITE" id="PS50857"/>
    </source>
</evidence>
<dbReference type="Pfam" id="PF00116">
    <property type="entry name" value="COX2"/>
    <property type="match status" value="1"/>
</dbReference>
<dbReference type="SUPFAM" id="SSF49503">
    <property type="entry name" value="Cupredoxins"/>
    <property type="match status" value="1"/>
</dbReference>
<dbReference type="Gene3D" id="1.10.760.10">
    <property type="entry name" value="Cytochrome c-like domain"/>
    <property type="match status" value="1"/>
</dbReference>
<comment type="catalytic activity">
    <reaction evidence="15">
        <text>4 Fe(II)-[cytochrome c] + O2 + 8 H(+)(in) = 4 Fe(III)-[cytochrome c] + 2 H2O + 4 H(+)(out)</text>
        <dbReference type="Rhea" id="RHEA:11436"/>
        <dbReference type="Rhea" id="RHEA-COMP:10350"/>
        <dbReference type="Rhea" id="RHEA-COMP:14399"/>
        <dbReference type="ChEBI" id="CHEBI:15377"/>
        <dbReference type="ChEBI" id="CHEBI:15378"/>
        <dbReference type="ChEBI" id="CHEBI:15379"/>
        <dbReference type="ChEBI" id="CHEBI:29033"/>
        <dbReference type="ChEBI" id="CHEBI:29034"/>
        <dbReference type="EC" id="7.1.1.9"/>
    </reaction>
</comment>
<evidence type="ECO:0000256" key="9">
    <source>
        <dbReference type="ARBA" id="ARBA00022967"/>
    </source>
</evidence>
<feature type="transmembrane region" description="Helical" evidence="17">
    <location>
        <begin position="83"/>
        <end position="105"/>
    </location>
</feature>
<feature type="transmembrane region" description="Helical" evidence="17">
    <location>
        <begin position="37"/>
        <end position="62"/>
    </location>
</feature>